<evidence type="ECO:0000256" key="15">
    <source>
        <dbReference type="ARBA" id="ARBA00073988"/>
    </source>
</evidence>
<dbReference type="Gene3D" id="3.40.50.300">
    <property type="entry name" value="P-loop containing nucleotide triphosphate hydrolases"/>
    <property type="match status" value="1"/>
</dbReference>
<feature type="domain" description="tRNA ligase kinase" evidence="19">
    <location>
        <begin position="376"/>
        <end position="539"/>
    </location>
</feature>
<dbReference type="Pfam" id="PF08302">
    <property type="entry name" value="tRNA_lig_CPD"/>
    <property type="match status" value="1"/>
</dbReference>
<evidence type="ECO:0000313" key="22">
    <source>
        <dbReference type="Proteomes" id="UP001152885"/>
    </source>
</evidence>
<keyword evidence="4 16" id="KW-0819">tRNA processing</keyword>
<evidence type="ECO:0000256" key="14">
    <source>
        <dbReference type="ARBA" id="ARBA00061627"/>
    </source>
</evidence>
<keyword evidence="9" id="KW-0378">Hydrolase</keyword>
<keyword evidence="7" id="KW-0255">Endonuclease</keyword>
<feature type="active site" description="N6-AMP-lysine intermediate" evidence="17">
    <location>
        <position position="108"/>
    </location>
</feature>
<comment type="caution">
    <text evidence="21">The sequence shown here is derived from an EMBL/GenBank/DDBJ whole genome shotgun (WGS) entry which is preliminary data.</text>
</comment>
<comment type="function">
    <text evidence="13">One of the two proteins required for the splicing of precursor tRNA molecules containing introns. The ligation activity requires three enzymatic activities: phosphorylation of the 5' terminus of the 3' half-tRNA in the presence of ATP, opening of the 2'3'-cyclic phosphodiester bond of the 5' half-tRNA leaving a 2'-phosphomonoester and ligation of the two tRNA halves in an ATP-dependent reaction.</text>
</comment>
<evidence type="ECO:0000256" key="13">
    <source>
        <dbReference type="ARBA" id="ARBA00055002"/>
    </source>
</evidence>
<evidence type="ECO:0000256" key="16">
    <source>
        <dbReference type="PIRNR" id="PIRNR019634"/>
    </source>
</evidence>
<evidence type="ECO:0000256" key="9">
    <source>
        <dbReference type="ARBA" id="ARBA00022801"/>
    </source>
</evidence>
<evidence type="ECO:0000256" key="6">
    <source>
        <dbReference type="ARBA" id="ARBA00022741"/>
    </source>
</evidence>
<dbReference type="GO" id="GO:0051730">
    <property type="term" value="F:GTP-dependent polyribonucleotide 5'-hydroxyl-kinase activity"/>
    <property type="evidence" value="ECO:0007669"/>
    <property type="project" value="InterPro"/>
</dbReference>
<evidence type="ECO:0000256" key="3">
    <source>
        <dbReference type="ARBA" id="ARBA00022679"/>
    </source>
</evidence>
<dbReference type="EMBL" id="CANTUO010000006">
    <property type="protein sequence ID" value="CAI5760186.1"/>
    <property type="molecule type" value="Genomic_DNA"/>
</dbReference>
<dbReference type="PANTHER" id="PTHR32004">
    <property type="entry name" value="TRNA LIGASE"/>
    <property type="match status" value="1"/>
</dbReference>
<keyword evidence="3" id="KW-0808">Transferase</keyword>
<dbReference type="GO" id="GO:0004519">
    <property type="term" value="F:endonuclease activity"/>
    <property type="evidence" value="ECO:0007669"/>
    <property type="project" value="UniProtKB-KW"/>
</dbReference>
<evidence type="ECO:0000259" key="18">
    <source>
        <dbReference type="Pfam" id="PF08302"/>
    </source>
</evidence>
<accession>A0A9W4U012</accession>
<dbReference type="InterPro" id="IPR015965">
    <property type="entry name" value="tRNA_lig_PDEase"/>
</dbReference>
<reference evidence="21" key="1">
    <citation type="submission" date="2022-12" db="EMBL/GenBank/DDBJ databases">
        <authorList>
            <person name="Brejova B."/>
        </authorList>
    </citation>
    <scope>NUCLEOTIDE SEQUENCE</scope>
</reference>
<dbReference type="InterPro" id="IPR027417">
    <property type="entry name" value="P-loop_NTPase"/>
</dbReference>
<dbReference type="OrthoDB" id="276239at2759"/>
<dbReference type="GO" id="GO:0006388">
    <property type="term" value="P:tRNA splicing, via endonucleolytic cleavage and ligation"/>
    <property type="evidence" value="ECO:0007669"/>
    <property type="project" value="UniProtKB-UniRule"/>
</dbReference>
<dbReference type="GO" id="GO:0005524">
    <property type="term" value="F:ATP binding"/>
    <property type="evidence" value="ECO:0007669"/>
    <property type="project" value="UniProtKB-UniRule"/>
</dbReference>
<dbReference type="SUPFAM" id="SSF52540">
    <property type="entry name" value="P-loop containing nucleoside triphosphate hydrolases"/>
    <property type="match status" value="1"/>
</dbReference>
<feature type="domain" description="tRNA ligase phosphodiesterase" evidence="18">
    <location>
        <begin position="541"/>
        <end position="752"/>
    </location>
</feature>
<evidence type="ECO:0000256" key="8">
    <source>
        <dbReference type="ARBA" id="ARBA00022777"/>
    </source>
</evidence>
<comment type="catalytic activity">
    <reaction evidence="12 16">
        <text>ATP + (ribonucleotide)n-3'-hydroxyl + 5'-phospho-(ribonucleotide)m = (ribonucleotide)n+m + AMP + diphosphate.</text>
        <dbReference type="EC" id="6.5.1.3"/>
    </reaction>
</comment>
<dbReference type="PANTHER" id="PTHR32004:SF1">
    <property type="entry name" value="TRNA LIGASE"/>
    <property type="match status" value="1"/>
</dbReference>
<evidence type="ECO:0000313" key="21">
    <source>
        <dbReference type="EMBL" id="CAI5760186.1"/>
    </source>
</evidence>
<evidence type="ECO:0000256" key="5">
    <source>
        <dbReference type="ARBA" id="ARBA00022722"/>
    </source>
</evidence>
<evidence type="ECO:0000256" key="7">
    <source>
        <dbReference type="ARBA" id="ARBA00022759"/>
    </source>
</evidence>
<dbReference type="AlphaFoldDB" id="A0A9W4U012"/>
<dbReference type="GO" id="GO:0008081">
    <property type="term" value="F:phosphoric diester hydrolase activity"/>
    <property type="evidence" value="ECO:0007669"/>
    <property type="project" value="InterPro"/>
</dbReference>
<dbReference type="Pfam" id="PF09511">
    <property type="entry name" value="RNA_lig_T4_1"/>
    <property type="match status" value="1"/>
</dbReference>
<keyword evidence="2 16" id="KW-0436">Ligase</keyword>
<sequence length="776" mass="90643">MKHSKQDIEELVNQLEQSTKLKKNGKCIKFSNTVNGTNIQLDSWKFLDWDYGKDKIKLPIQARGLFTFNDEEILVRGYDKFFNVNEKQFTQEDSLKKNTIGPYDVTLKENGCIIFISGYHDQIIVCSKHSTGQRDETVRNHALEGEHHLKRQLGDKLFELAQYLYSNNLTAIAELCDDEFEEHVLSYPKDKSGLYLHGLNYNTIEFNTVPIKDVNEFAKTWGFKLIEYLTYDNVDQLFEFLHDCSKTGTYDQREVEGFVIRCKKLDNSDFFFKYKFEEPYLLYRQFREVTRQLIDGVPIHSIRMKKNKYITRKYLEFANNLFQQQPNLKSQFLEGHGIIKVRQLFLEHLHESTGMNLLNLDEKFKEPEKLDTVKYVIIPIATIGCGKTTLFMTLNNLFPDWIHIQNDNVAKKAKLKVTELCLKALDNNRVVLFDRNNSERRERKQIFDTINQKRGDYIDDIINLKYIGLNFINDVSDDELWDITFNRIKNRGNNHQSIQFENDPNLVINVMKGFIKRFQNVDTNIPPDSNFDLMIKLNINSSLENVKTVINKIHNQYPDLIKSVPSDSEINSAFESALNYKPTFIKDMTTTKLDPQYYGISINSTHVYKLLESISDNENYKSMKEQKFIQEEFHVTLAHISSSKGNKQKWKNIIKKLGLGDSNQGKNELDFKADIKPLQFVVNEGKLICIKVELLRIKQGELEIEIDIEPLNLHLHITVGCFPPTLAYQSNTTLTELYKDSMDLKKDGIYEIGDDRLKVVNLKHDIIEDQPLFVYF</sequence>
<comment type="similarity">
    <text evidence="14 16">Belongs to the TRL1 family.</text>
</comment>
<evidence type="ECO:0000256" key="10">
    <source>
        <dbReference type="ARBA" id="ARBA00022840"/>
    </source>
</evidence>
<organism evidence="21 22">
    <name type="scientific">Candida verbasci</name>
    <dbReference type="NCBI Taxonomy" id="1227364"/>
    <lineage>
        <taxon>Eukaryota</taxon>
        <taxon>Fungi</taxon>
        <taxon>Dikarya</taxon>
        <taxon>Ascomycota</taxon>
        <taxon>Saccharomycotina</taxon>
        <taxon>Pichiomycetes</taxon>
        <taxon>Debaryomycetaceae</taxon>
        <taxon>Candida/Lodderomyces clade</taxon>
        <taxon>Candida</taxon>
    </lineage>
</organism>
<feature type="domain" description="T4 RNA ligase 1-like N-terminal" evidence="20">
    <location>
        <begin position="61"/>
        <end position="281"/>
    </location>
</feature>
<proteinExistence type="inferred from homology"/>
<evidence type="ECO:0000259" key="19">
    <source>
        <dbReference type="Pfam" id="PF08303"/>
    </source>
</evidence>
<evidence type="ECO:0000256" key="4">
    <source>
        <dbReference type="ARBA" id="ARBA00022694"/>
    </source>
</evidence>
<evidence type="ECO:0000256" key="12">
    <source>
        <dbReference type="ARBA" id="ARBA00034038"/>
    </source>
</evidence>
<keyword evidence="10" id="KW-0067">ATP-binding</keyword>
<dbReference type="InterPro" id="IPR019039">
    <property type="entry name" value="T4-Rnl1-like_N"/>
</dbReference>
<gene>
    <name evidence="21" type="ORF">CANVERA_P4696</name>
</gene>
<evidence type="ECO:0000256" key="11">
    <source>
        <dbReference type="ARBA" id="ARBA00023268"/>
    </source>
</evidence>
<dbReference type="EC" id="6.5.1.3" evidence="1 16"/>
<keyword evidence="5" id="KW-0540">Nuclease</keyword>
<dbReference type="FunFam" id="3.40.50.300:FF:001934">
    <property type="entry name" value="tRNA ligase"/>
    <property type="match status" value="1"/>
</dbReference>
<dbReference type="Proteomes" id="UP001152885">
    <property type="component" value="Unassembled WGS sequence"/>
</dbReference>
<protein>
    <recommendedName>
        <fullName evidence="15 16">tRNA ligase</fullName>
        <ecNumber evidence="1 16">6.5.1.3</ecNumber>
    </recommendedName>
</protein>
<evidence type="ECO:0000256" key="2">
    <source>
        <dbReference type="ARBA" id="ARBA00022598"/>
    </source>
</evidence>
<keyword evidence="6" id="KW-0547">Nucleotide-binding</keyword>
<dbReference type="InterPro" id="IPR012387">
    <property type="entry name" value="Trl1_fun"/>
</dbReference>
<keyword evidence="8" id="KW-0418">Kinase</keyword>
<dbReference type="GO" id="GO:0005634">
    <property type="term" value="C:nucleus"/>
    <property type="evidence" value="ECO:0007669"/>
    <property type="project" value="TreeGrafter"/>
</dbReference>
<evidence type="ECO:0000256" key="1">
    <source>
        <dbReference type="ARBA" id="ARBA00012724"/>
    </source>
</evidence>
<dbReference type="PIRSF" id="PIRSF019634">
    <property type="entry name" value="tRNA_lig_yeast"/>
    <property type="match status" value="1"/>
</dbReference>
<evidence type="ECO:0000259" key="20">
    <source>
        <dbReference type="Pfam" id="PF09511"/>
    </source>
</evidence>
<dbReference type="Pfam" id="PF08303">
    <property type="entry name" value="tRNA_lig_kinase"/>
    <property type="match status" value="1"/>
</dbReference>
<keyword evidence="22" id="KW-1185">Reference proteome</keyword>
<evidence type="ECO:0000256" key="17">
    <source>
        <dbReference type="PIRSR" id="PIRSR019634-50"/>
    </source>
</evidence>
<dbReference type="InterPro" id="IPR015966">
    <property type="entry name" value="tRNA_lig_kin_fungi"/>
</dbReference>
<name>A0A9W4U012_9ASCO</name>
<dbReference type="GO" id="GO:0003972">
    <property type="term" value="F:RNA ligase (ATP) activity"/>
    <property type="evidence" value="ECO:0007669"/>
    <property type="project" value="UniProtKB-UniRule"/>
</dbReference>
<keyword evidence="11" id="KW-0511">Multifunctional enzyme</keyword>